<dbReference type="AlphaFoldDB" id="A0A835XW33"/>
<organism evidence="3 4">
    <name type="scientific">Edaphochlamys debaryana</name>
    <dbReference type="NCBI Taxonomy" id="47281"/>
    <lineage>
        <taxon>Eukaryota</taxon>
        <taxon>Viridiplantae</taxon>
        <taxon>Chlorophyta</taxon>
        <taxon>core chlorophytes</taxon>
        <taxon>Chlorophyceae</taxon>
        <taxon>CS clade</taxon>
        <taxon>Chlamydomonadales</taxon>
        <taxon>Chlamydomonadales incertae sedis</taxon>
        <taxon>Edaphochlamys</taxon>
    </lineage>
</organism>
<dbReference type="EMBL" id="JAEHOE010000058">
    <property type="protein sequence ID" value="KAG2490890.1"/>
    <property type="molecule type" value="Genomic_DNA"/>
</dbReference>
<evidence type="ECO:0000256" key="1">
    <source>
        <dbReference type="SAM" id="MobiDB-lite"/>
    </source>
</evidence>
<dbReference type="PANTHER" id="PTHR35309:SF4">
    <property type="entry name" value="TOCOPHEROL CYCLASE"/>
    <property type="match status" value="1"/>
</dbReference>
<dbReference type="Proteomes" id="UP000612055">
    <property type="component" value="Unassembled WGS sequence"/>
</dbReference>
<feature type="region of interest" description="Disordered" evidence="1">
    <location>
        <begin position="309"/>
        <end position="353"/>
    </location>
</feature>
<dbReference type="GO" id="GO:0009976">
    <property type="term" value="F:tocopherol cyclase activity"/>
    <property type="evidence" value="ECO:0007669"/>
    <property type="project" value="InterPro"/>
</dbReference>
<dbReference type="OrthoDB" id="547456at2759"/>
<keyword evidence="2" id="KW-0732">Signal</keyword>
<protein>
    <submittedName>
        <fullName evidence="3">Uncharacterized protein</fullName>
    </submittedName>
</protein>
<proteinExistence type="predicted"/>
<dbReference type="PANTHER" id="PTHR35309">
    <property type="match status" value="1"/>
</dbReference>
<accession>A0A835XW33</accession>
<gene>
    <name evidence="3" type="ORF">HYH03_010807</name>
</gene>
<feature type="chain" id="PRO_5032732706" evidence="2">
    <location>
        <begin position="31"/>
        <end position="604"/>
    </location>
</feature>
<reference evidence="3" key="1">
    <citation type="journal article" date="2020" name="bioRxiv">
        <title>Comparative genomics of Chlamydomonas.</title>
        <authorList>
            <person name="Craig R.J."/>
            <person name="Hasan A.R."/>
            <person name="Ness R.W."/>
            <person name="Keightley P.D."/>
        </authorList>
    </citation>
    <scope>NUCLEOTIDE SEQUENCE</scope>
    <source>
        <strain evidence="3">CCAP 11/70</strain>
    </source>
</reference>
<evidence type="ECO:0000313" key="3">
    <source>
        <dbReference type="EMBL" id="KAG2490890.1"/>
    </source>
</evidence>
<dbReference type="InterPro" id="IPR025893">
    <property type="entry name" value="Tocopherol_cyclase"/>
</dbReference>
<sequence length="604" mass="64022">MLPRRIRTRGITQLLSLLLVALVGGRVASAASASSSVASADDAEGAPHARHDLRLDSSQAPADTSNSAAWAELGGSLWEPALDDALETGLGAAEAPANGQCNVTNPPYNPHTRPSGKTPWFEGWYVRVTDVSREASFAVGLGHFPDQQSDLPDPPAACFLLASPEPGAPTRLFTRSFAGLKVVSPINSSSTGSSPSDVSFSLLATDSIDPDSHAPTTLASASGSSSDRISTDFCRVEVTQGSIRLHASLAGARVRLHSGRGACSAAEPWGGAGDPRRWQPEGWLSKLGFLLRLEWDVLSLRTPARFMVSLPDDDDNDKFSDPHRSDPHASDPHGSDPHAAQSGDVGPAAAPPRNISLWAGRRLPPVPPLPPPPGPVPPFPPPPPKPVPPFPPTPPGPVPPFPPTPPSPPLPVWRLGEVHLEKNWGASFPDQWVWAQGHKSTTGRKASFVLAGGMLPHVFQPLIPAIEMFVFSYHPPPPAEPFTLDPWDPPLPGTSALTVRGCEGVLTLQLFSPLHIVEFVASAPPDSFTALPCPTESGFKNYSVESFSAAAQLRVLLRPFPLAPRASARLLHEDAFEGAALEFGGAYVCPERMKRAARMMGVAA</sequence>
<feature type="compositionally biased region" description="Basic and acidic residues" evidence="1">
    <location>
        <begin position="317"/>
        <end position="336"/>
    </location>
</feature>
<keyword evidence="4" id="KW-1185">Reference proteome</keyword>
<evidence type="ECO:0000313" key="4">
    <source>
        <dbReference type="Proteomes" id="UP000612055"/>
    </source>
</evidence>
<name>A0A835XW33_9CHLO</name>
<comment type="caution">
    <text evidence="3">The sequence shown here is derived from an EMBL/GenBank/DDBJ whole genome shotgun (WGS) entry which is preliminary data.</text>
</comment>
<evidence type="ECO:0000256" key="2">
    <source>
        <dbReference type="SAM" id="SignalP"/>
    </source>
</evidence>
<feature type="signal peptide" evidence="2">
    <location>
        <begin position="1"/>
        <end position="30"/>
    </location>
</feature>